<name>K0UX26_MYCVA</name>
<dbReference type="Gene3D" id="3.40.50.150">
    <property type="entry name" value="Vaccinia Virus protein VP39"/>
    <property type="match status" value="1"/>
</dbReference>
<organism evidence="1 2">
    <name type="scientific">Mycolicibacterium vaccae ATCC 25954</name>
    <dbReference type="NCBI Taxonomy" id="1194972"/>
    <lineage>
        <taxon>Bacteria</taxon>
        <taxon>Bacillati</taxon>
        <taxon>Actinomycetota</taxon>
        <taxon>Actinomycetes</taxon>
        <taxon>Mycobacteriales</taxon>
        <taxon>Mycobacteriaceae</taxon>
        <taxon>Mycolicibacterium</taxon>
    </lineage>
</organism>
<dbReference type="GO" id="GO:0008168">
    <property type="term" value="F:methyltransferase activity"/>
    <property type="evidence" value="ECO:0007669"/>
    <property type="project" value="UniProtKB-KW"/>
</dbReference>
<keyword evidence="1" id="KW-0808">Transferase</keyword>
<dbReference type="SUPFAM" id="SSF53335">
    <property type="entry name" value="S-adenosyl-L-methionine-dependent methyltransferases"/>
    <property type="match status" value="1"/>
</dbReference>
<accession>K0UX26</accession>
<gene>
    <name evidence="1" type="ORF">MVAC_06267</name>
</gene>
<protein>
    <submittedName>
        <fullName evidence="1">Methyltransferase family protein</fullName>
    </submittedName>
</protein>
<reference evidence="1 2" key="1">
    <citation type="journal article" date="2012" name="J. Bacteriol.">
        <title>Complete Genome Sequence of Mycobacterium vaccae Type Strain ATCC 25954.</title>
        <authorList>
            <person name="Ho Y.S."/>
            <person name="Adroub S.A."/>
            <person name="Abadi M."/>
            <person name="Al Alwan B."/>
            <person name="Alkhateeb R."/>
            <person name="Gao G."/>
            <person name="Ragab A."/>
            <person name="Ali S."/>
            <person name="van Soolingen D."/>
            <person name="Bitter W."/>
            <person name="Pain A."/>
            <person name="Abdallah A.M."/>
        </authorList>
    </citation>
    <scope>NUCLEOTIDE SEQUENCE [LARGE SCALE GENOMIC DNA]</scope>
    <source>
        <strain evidence="1 2">ATCC 25954</strain>
    </source>
</reference>
<evidence type="ECO:0000313" key="1">
    <source>
        <dbReference type="EMBL" id="EJZ11336.1"/>
    </source>
</evidence>
<sequence>MGIGYLGARLLWDAKRSGVCFDEVLTLGRQSLRLFPSEVSFFQREYRQHYGVSPASLDNYRWGDYLDGFLRDFMEAKSITVLDASPYQGADTIHDMNEPVPESWHSRYDSVIDGGSLEHIFDISTSFANLADMLKVGGTIFTNSPANNLMGHGFYQFSPEFMFRVFSSENGFQIDHVMLYEARYPGVELTKKSTIYSVVDPNQVRQRVGLLNKKPVMMMVQAKKIDHVKMFSQPPLQSDYVTTWGSGASSQPPSLRLRLKDLIKRMPLALRAPIEGARQKRKFSFSNSSFYLRERWRP</sequence>
<keyword evidence="2" id="KW-1185">Reference proteome</keyword>
<dbReference type="RefSeq" id="WP_003929389.1">
    <property type="nucleotide sequence ID" value="NZ_JH814686.1"/>
</dbReference>
<dbReference type="Proteomes" id="UP000006072">
    <property type="component" value="Unassembled WGS sequence"/>
</dbReference>
<proteinExistence type="predicted"/>
<keyword evidence="1" id="KW-0489">Methyltransferase</keyword>
<dbReference type="AlphaFoldDB" id="K0UX26"/>
<dbReference type="eggNOG" id="ENOG50331NT">
    <property type="taxonomic scope" value="Bacteria"/>
</dbReference>
<evidence type="ECO:0000313" key="2">
    <source>
        <dbReference type="Proteomes" id="UP000006072"/>
    </source>
</evidence>
<comment type="caution">
    <text evidence="1">The sequence shown here is derived from an EMBL/GenBank/DDBJ whole genome shotgun (WGS) entry which is preliminary data.</text>
</comment>
<dbReference type="InterPro" id="IPR029063">
    <property type="entry name" value="SAM-dependent_MTases_sf"/>
</dbReference>
<dbReference type="HOGENOM" id="CLU_920774_0_0_11"/>
<dbReference type="GO" id="GO:0032259">
    <property type="term" value="P:methylation"/>
    <property type="evidence" value="ECO:0007669"/>
    <property type="project" value="UniProtKB-KW"/>
</dbReference>
<dbReference type="EMBL" id="ALQA01000009">
    <property type="protein sequence ID" value="EJZ11336.1"/>
    <property type="molecule type" value="Genomic_DNA"/>
</dbReference>